<gene>
    <name evidence="2" type="ORF">Scani_20580</name>
</gene>
<dbReference type="EMBL" id="BLIN01000003">
    <property type="protein sequence ID" value="GFE05790.1"/>
    <property type="molecule type" value="Genomic_DNA"/>
</dbReference>
<dbReference type="AlphaFoldDB" id="A0A640S3R6"/>
<evidence type="ECO:0000256" key="1">
    <source>
        <dbReference type="SAM" id="MobiDB-lite"/>
    </source>
</evidence>
<evidence type="ECO:0000313" key="2">
    <source>
        <dbReference type="EMBL" id="GFE05790.1"/>
    </source>
</evidence>
<dbReference type="Proteomes" id="UP000435837">
    <property type="component" value="Unassembled WGS sequence"/>
</dbReference>
<feature type="compositionally biased region" description="Polar residues" evidence="1">
    <location>
        <begin position="81"/>
        <end position="90"/>
    </location>
</feature>
<reference evidence="2 3" key="1">
    <citation type="submission" date="2019-12" db="EMBL/GenBank/DDBJ databases">
        <title>Whole genome shotgun sequence of Streptomyces caniferus NBRC 15389.</title>
        <authorList>
            <person name="Ichikawa N."/>
            <person name="Kimura A."/>
            <person name="Kitahashi Y."/>
            <person name="Komaki H."/>
            <person name="Tamura T."/>
        </authorList>
    </citation>
    <scope>NUCLEOTIDE SEQUENCE [LARGE SCALE GENOMIC DNA]</scope>
    <source>
        <strain evidence="2 3">NBRC 15389</strain>
    </source>
</reference>
<feature type="region of interest" description="Disordered" evidence="1">
    <location>
        <begin position="70"/>
        <end position="90"/>
    </location>
</feature>
<organism evidence="2 3">
    <name type="scientific">Streptomyces caniferus</name>
    <dbReference type="NCBI Taxonomy" id="285557"/>
    <lineage>
        <taxon>Bacteria</taxon>
        <taxon>Bacillati</taxon>
        <taxon>Actinomycetota</taxon>
        <taxon>Actinomycetes</taxon>
        <taxon>Kitasatosporales</taxon>
        <taxon>Streptomycetaceae</taxon>
        <taxon>Streptomyces</taxon>
    </lineage>
</organism>
<protein>
    <submittedName>
        <fullName evidence="2">Uncharacterized protein</fullName>
    </submittedName>
</protein>
<accession>A0A640S3R6</accession>
<evidence type="ECO:0000313" key="3">
    <source>
        <dbReference type="Proteomes" id="UP000435837"/>
    </source>
</evidence>
<proteinExistence type="predicted"/>
<sequence>MGFEARHPAARDHERLRRGAEKVDRLVEPAVLQPEGLIELCAGQVQVPGYARSGEPQTRDRARLCGVRAQQERGDHGGLNGTFTTPQPTPGNTVVLWHPRAQVNGAPFGERIPHLTFRRRQLVV</sequence>
<comment type="caution">
    <text evidence="2">The sequence shown here is derived from an EMBL/GenBank/DDBJ whole genome shotgun (WGS) entry which is preliminary data.</text>
</comment>
<name>A0A640S3R6_9ACTN</name>